<accession>R4KGU2</accession>
<dbReference type="InterPro" id="IPR035965">
    <property type="entry name" value="PAS-like_dom_sf"/>
</dbReference>
<dbReference type="EMBL" id="CP003273">
    <property type="protein sequence ID" value="AGL02418.1"/>
    <property type="molecule type" value="Genomic_DNA"/>
</dbReference>
<evidence type="ECO:0000259" key="6">
    <source>
        <dbReference type="PROSITE" id="PS50045"/>
    </source>
</evidence>
<dbReference type="PROSITE" id="PS00676">
    <property type="entry name" value="SIGMA54_INTERACT_2"/>
    <property type="match status" value="1"/>
</dbReference>
<gene>
    <name evidence="8" type="ORF">Desgi_3040</name>
</gene>
<dbReference type="Pfam" id="PF25601">
    <property type="entry name" value="AAA_lid_14"/>
    <property type="match status" value="1"/>
</dbReference>
<dbReference type="InterPro" id="IPR013767">
    <property type="entry name" value="PAS_fold"/>
</dbReference>
<feature type="domain" description="PAS" evidence="7">
    <location>
        <begin position="192"/>
        <end position="244"/>
    </location>
</feature>
<dbReference type="HOGENOM" id="CLU_000445_8_1_9"/>
<dbReference type="InterPro" id="IPR025943">
    <property type="entry name" value="Sigma_54_int_dom_ATP-bd_2"/>
</dbReference>
<dbReference type="InterPro" id="IPR009057">
    <property type="entry name" value="Homeodomain-like_sf"/>
</dbReference>
<dbReference type="Gene3D" id="3.30.450.20">
    <property type="entry name" value="PAS domain"/>
    <property type="match status" value="1"/>
</dbReference>
<dbReference type="SUPFAM" id="SSF46689">
    <property type="entry name" value="Homeodomain-like"/>
    <property type="match status" value="1"/>
</dbReference>
<organism evidence="8 9">
    <name type="scientific">Desulfoscipio gibsoniae DSM 7213</name>
    <dbReference type="NCBI Taxonomy" id="767817"/>
    <lineage>
        <taxon>Bacteria</taxon>
        <taxon>Bacillati</taxon>
        <taxon>Bacillota</taxon>
        <taxon>Clostridia</taxon>
        <taxon>Eubacteriales</taxon>
        <taxon>Desulfallaceae</taxon>
        <taxon>Desulfoscipio</taxon>
    </lineage>
</organism>
<dbReference type="InterPro" id="IPR002197">
    <property type="entry name" value="HTH_Fis"/>
</dbReference>
<dbReference type="Gene3D" id="1.10.10.60">
    <property type="entry name" value="Homeodomain-like"/>
    <property type="match status" value="1"/>
</dbReference>
<name>R4KGU2_9FIRM</name>
<evidence type="ECO:0000256" key="5">
    <source>
        <dbReference type="ARBA" id="ARBA00023163"/>
    </source>
</evidence>
<dbReference type="PANTHER" id="PTHR32071">
    <property type="entry name" value="TRANSCRIPTIONAL REGULATORY PROTEIN"/>
    <property type="match status" value="1"/>
</dbReference>
<evidence type="ECO:0000256" key="4">
    <source>
        <dbReference type="ARBA" id="ARBA00023125"/>
    </source>
</evidence>
<evidence type="ECO:0000259" key="7">
    <source>
        <dbReference type="PROSITE" id="PS50112"/>
    </source>
</evidence>
<dbReference type="InterPro" id="IPR027417">
    <property type="entry name" value="P-loop_NTPase"/>
</dbReference>
<protein>
    <submittedName>
        <fullName evidence="8">PAS domain S-box</fullName>
    </submittedName>
</protein>
<dbReference type="Gene3D" id="3.40.50.300">
    <property type="entry name" value="P-loop containing nucleotide triphosphate hydrolases"/>
    <property type="match status" value="1"/>
</dbReference>
<dbReference type="SUPFAM" id="SSF52540">
    <property type="entry name" value="P-loop containing nucleoside triphosphate hydrolases"/>
    <property type="match status" value="1"/>
</dbReference>
<proteinExistence type="predicted"/>
<dbReference type="InterPro" id="IPR003593">
    <property type="entry name" value="AAA+_ATPase"/>
</dbReference>
<dbReference type="CDD" id="cd00009">
    <property type="entry name" value="AAA"/>
    <property type="match status" value="1"/>
</dbReference>
<feature type="domain" description="Sigma-54 factor interaction" evidence="6">
    <location>
        <begin position="320"/>
        <end position="550"/>
    </location>
</feature>
<keyword evidence="4" id="KW-0238">DNA-binding</keyword>
<dbReference type="GO" id="GO:0043565">
    <property type="term" value="F:sequence-specific DNA binding"/>
    <property type="evidence" value="ECO:0007669"/>
    <property type="project" value="InterPro"/>
</dbReference>
<dbReference type="Pfam" id="PF02954">
    <property type="entry name" value="HTH_8"/>
    <property type="match status" value="1"/>
</dbReference>
<dbReference type="PANTHER" id="PTHR32071:SF57">
    <property type="entry name" value="C4-DICARBOXYLATE TRANSPORT TRANSCRIPTIONAL REGULATORY PROTEIN DCTD"/>
    <property type="match status" value="1"/>
</dbReference>
<keyword evidence="2" id="KW-0067">ATP-binding</keyword>
<dbReference type="FunFam" id="3.40.50.300:FF:000006">
    <property type="entry name" value="DNA-binding transcriptional regulator NtrC"/>
    <property type="match status" value="1"/>
</dbReference>
<dbReference type="PROSITE" id="PS00688">
    <property type="entry name" value="SIGMA54_INTERACT_3"/>
    <property type="match status" value="1"/>
</dbReference>
<evidence type="ECO:0000256" key="3">
    <source>
        <dbReference type="ARBA" id="ARBA00023015"/>
    </source>
</evidence>
<dbReference type="Gene3D" id="1.10.8.60">
    <property type="match status" value="1"/>
</dbReference>
<dbReference type="Pfam" id="PF00989">
    <property type="entry name" value="PAS"/>
    <property type="match status" value="1"/>
</dbReference>
<dbReference type="SUPFAM" id="SSF55785">
    <property type="entry name" value="PYP-like sensor domain (PAS domain)"/>
    <property type="match status" value="1"/>
</dbReference>
<dbReference type="SMART" id="SM00382">
    <property type="entry name" value="AAA"/>
    <property type="match status" value="1"/>
</dbReference>
<dbReference type="KEGG" id="dgi:Desgi_3040"/>
<dbReference type="AlphaFoldDB" id="R4KGU2"/>
<dbReference type="SMART" id="SM00091">
    <property type="entry name" value="PAS"/>
    <property type="match status" value="1"/>
</dbReference>
<dbReference type="NCBIfam" id="TIGR00229">
    <property type="entry name" value="sensory_box"/>
    <property type="match status" value="1"/>
</dbReference>
<dbReference type="STRING" id="767817.Desgi_3040"/>
<keyword evidence="5" id="KW-0804">Transcription</keyword>
<dbReference type="InterPro" id="IPR058031">
    <property type="entry name" value="AAA_lid_NorR"/>
</dbReference>
<dbReference type="GO" id="GO:0006355">
    <property type="term" value="P:regulation of DNA-templated transcription"/>
    <property type="evidence" value="ECO:0007669"/>
    <property type="project" value="InterPro"/>
</dbReference>
<dbReference type="Pfam" id="PF00158">
    <property type="entry name" value="Sigma54_activat"/>
    <property type="match status" value="1"/>
</dbReference>
<keyword evidence="9" id="KW-1185">Reference proteome</keyword>
<dbReference type="Proteomes" id="UP000013520">
    <property type="component" value="Chromosome"/>
</dbReference>
<evidence type="ECO:0000313" key="9">
    <source>
        <dbReference type="Proteomes" id="UP000013520"/>
    </source>
</evidence>
<keyword evidence="3" id="KW-0805">Transcription regulation</keyword>
<dbReference type="InterPro" id="IPR000014">
    <property type="entry name" value="PAS"/>
</dbReference>
<reference evidence="8 9" key="1">
    <citation type="submission" date="2012-01" db="EMBL/GenBank/DDBJ databases">
        <title>Complete sequence of Desulfotomaculum gibsoniae DSM 7213.</title>
        <authorList>
            <consortium name="US DOE Joint Genome Institute"/>
            <person name="Lucas S."/>
            <person name="Han J."/>
            <person name="Lapidus A."/>
            <person name="Cheng J.-F."/>
            <person name="Goodwin L."/>
            <person name="Pitluck S."/>
            <person name="Peters L."/>
            <person name="Ovchinnikova G."/>
            <person name="Teshima H."/>
            <person name="Detter J.C."/>
            <person name="Han C."/>
            <person name="Tapia R."/>
            <person name="Land M."/>
            <person name="Hauser L."/>
            <person name="Kyrpides N."/>
            <person name="Ivanova N."/>
            <person name="Pagani I."/>
            <person name="Parshina S."/>
            <person name="Plugge C."/>
            <person name="Muyzer G."/>
            <person name="Kuever J."/>
            <person name="Ivanova A."/>
            <person name="Nazina T."/>
            <person name="Klenk H.-P."/>
            <person name="Brambilla E."/>
            <person name="Spring S."/>
            <person name="Stams A.F."/>
            <person name="Woyke T."/>
        </authorList>
    </citation>
    <scope>NUCLEOTIDE SEQUENCE [LARGE SCALE GENOMIC DNA]</scope>
    <source>
        <strain evidence="8 9">DSM 7213</strain>
    </source>
</reference>
<dbReference type="PROSITE" id="PS00675">
    <property type="entry name" value="SIGMA54_INTERACT_1"/>
    <property type="match status" value="1"/>
</dbReference>
<evidence type="ECO:0000313" key="8">
    <source>
        <dbReference type="EMBL" id="AGL02418.1"/>
    </source>
</evidence>
<sequence>MDKASSFVVQKTKLCSFCITKVVKLMAFFLFNKFRGFIPMLSLMQAREMEQRVSDAIAAALKVEVEIINANLVRVAGTGQVRADVGSRLLRGLVNKHVLQTGKHVFINEPGFHSLCSSCSLSGTCFYRAYIVYPISVEDRVLGTISLVAFNEEQKQTLNNNTETLIDFVGRMADLISGKIMEREMLKDKIVMAGRLEAVVDAVYEGVLAINEHGIITHCNRSAEKMFGMPKDQLLGQPIQRIFEDMPLLQVLKKGKGFNSREYFVNARSKRHHLLITARPVRSGEGTCAGVVATFRDFREAQRLAYQIVTTQEMLNFNDIIGESKAIREVKNKAQKIARSNSTVLILGESGTGKEVFARAIHSAGPHGHKPFMPINCGAIPEHLLESELFGYEEGAFTGARRGGKPGKFELANGGTVFLDEIGNMSLYLQAKLLRVLQERQIERVGGTRLIHVDIRVIAATNSDLQEMVRRGSFREDLFYRLSVIPLVLPPLRERRDDIPALLEHYRHRFAGLLQKNITGFSEGALKLCLDYHWPGNIRELINAVEYAINLEEGTVIEPDSLPPRLRHHENSSMPVNTMEIKPLKCLEKEAINGALNLYGWSEEGKTRAAAALGISRATIYRKISKYRLNQD</sequence>
<dbReference type="InterPro" id="IPR025944">
    <property type="entry name" value="Sigma_54_int_dom_CS"/>
</dbReference>
<dbReference type="PROSITE" id="PS50045">
    <property type="entry name" value="SIGMA54_INTERACT_4"/>
    <property type="match status" value="1"/>
</dbReference>
<dbReference type="GO" id="GO:0005524">
    <property type="term" value="F:ATP binding"/>
    <property type="evidence" value="ECO:0007669"/>
    <property type="project" value="UniProtKB-KW"/>
</dbReference>
<evidence type="ECO:0000256" key="2">
    <source>
        <dbReference type="ARBA" id="ARBA00022840"/>
    </source>
</evidence>
<dbReference type="CDD" id="cd00130">
    <property type="entry name" value="PAS"/>
    <property type="match status" value="1"/>
</dbReference>
<dbReference type="InterPro" id="IPR002078">
    <property type="entry name" value="Sigma_54_int"/>
</dbReference>
<dbReference type="eggNOG" id="COG3829">
    <property type="taxonomic scope" value="Bacteria"/>
</dbReference>
<dbReference type="PROSITE" id="PS50112">
    <property type="entry name" value="PAS"/>
    <property type="match status" value="1"/>
</dbReference>
<evidence type="ECO:0000256" key="1">
    <source>
        <dbReference type="ARBA" id="ARBA00022741"/>
    </source>
</evidence>
<dbReference type="InterPro" id="IPR025662">
    <property type="entry name" value="Sigma_54_int_dom_ATP-bd_1"/>
</dbReference>
<keyword evidence="1" id="KW-0547">Nucleotide-binding</keyword>